<feature type="compositionally biased region" description="Polar residues" evidence="1">
    <location>
        <begin position="28"/>
        <end position="37"/>
    </location>
</feature>
<keyword evidence="3" id="KW-1185">Reference proteome</keyword>
<organism evidence="3">
    <name type="scientific">Harpegnathos saltator</name>
    <name type="common">Jerdon's jumping ant</name>
    <dbReference type="NCBI Taxonomy" id="610380"/>
    <lineage>
        <taxon>Eukaryota</taxon>
        <taxon>Metazoa</taxon>
        <taxon>Ecdysozoa</taxon>
        <taxon>Arthropoda</taxon>
        <taxon>Hexapoda</taxon>
        <taxon>Insecta</taxon>
        <taxon>Pterygota</taxon>
        <taxon>Neoptera</taxon>
        <taxon>Endopterygota</taxon>
        <taxon>Hymenoptera</taxon>
        <taxon>Apocrita</taxon>
        <taxon>Aculeata</taxon>
        <taxon>Formicoidea</taxon>
        <taxon>Formicidae</taxon>
        <taxon>Ponerinae</taxon>
        <taxon>Ponerini</taxon>
        <taxon>Harpegnathos</taxon>
    </lineage>
</organism>
<sequence>MTIEARGYAVPSRRKRVRSIEPEATRTEAASSGTSEMSVLQDVLQEIRAMKEQRQELLELRRWRRTEEQGQQEPNERQHTGSFQEAAGNPRTTELDNLKLDGTLQNILRHVEVHRERRGVPRKPDGLPICDITDFNAFEAIDDDGFTEAVSYLEYIGGFNLKEAVNLKGGGRRCKNDYGRICCISVTCLLSGCVCQDLLRFCRHSGARLRTAESATFLPSICHQTAYVRICYVSAVILVPDCAQQNLLHFCRQSATRLRTSGSVTFLPSFWWQTAYVRICYVSAVILVPDCAQQNLLHFCRQSATRLRTSGSVTFLPSFWWQTAYVRICYVSAVILVPDCAQQNLLHFCRQSATRLRTSGSVTFLPSFWWQTAYVRICYVSAVILVPDCAQHNLLYFCYQSAIRLWTAGSDTFLPPIGRQAA</sequence>
<evidence type="ECO:0000313" key="3">
    <source>
        <dbReference type="Proteomes" id="UP000008237"/>
    </source>
</evidence>
<dbReference type="OrthoDB" id="7553767at2759"/>
<name>E2C0M5_HARSA</name>
<proteinExistence type="predicted"/>
<dbReference type="InParanoid" id="E2C0M5"/>
<reference evidence="2 3" key="1">
    <citation type="journal article" date="2010" name="Science">
        <title>Genomic comparison of the ants Camponotus floridanus and Harpegnathos saltator.</title>
        <authorList>
            <person name="Bonasio R."/>
            <person name="Zhang G."/>
            <person name="Ye C."/>
            <person name="Mutti N.S."/>
            <person name="Fang X."/>
            <person name="Qin N."/>
            <person name="Donahue G."/>
            <person name="Yang P."/>
            <person name="Li Q."/>
            <person name="Li C."/>
            <person name="Zhang P."/>
            <person name="Huang Z."/>
            <person name="Berger S.L."/>
            <person name="Reinberg D."/>
            <person name="Wang J."/>
            <person name="Liebig J."/>
        </authorList>
    </citation>
    <scope>NUCLEOTIDE SEQUENCE [LARGE SCALE GENOMIC DNA]</scope>
    <source>
        <strain evidence="2 3">R22 G/1</strain>
    </source>
</reference>
<feature type="compositionally biased region" description="Basic and acidic residues" evidence="1">
    <location>
        <begin position="66"/>
        <end position="79"/>
    </location>
</feature>
<evidence type="ECO:0000313" key="2">
    <source>
        <dbReference type="EMBL" id="EFN78506.1"/>
    </source>
</evidence>
<feature type="region of interest" description="Disordered" evidence="1">
    <location>
        <begin position="66"/>
        <end position="95"/>
    </location>
</feature>
<dbReference type="Proteomes" id="UP000008237">
    <property type="component" value="Unassembled WGS sequence"/>
</dbReference>
<feature type="region of interest" description="Disordered" evidence="1">
    <location>
        <begin position="1"/>
        <end position="37"/>
    </location>
</feature>
<evidence type="ECO:0000256" key="1">
    <source>
        <dbReference type="SAM" id="MobiDB-lite"/>
    </source>
</evidence>
<protein>
    <submittedName>
        <fullName evidence="2">Uncharacterized protein</fullName>
    </submittedName>
</protein>
<gene>
    <name evidence="2" type="ORF">EAI_08551</name>
</gene>
<dbReference type="EMBL" id="GL451809">
    <property type="protein sequence ID" value="EFN78506.1"/>
    <property type="molecule type" value="Genomic_DNA"/>
</dbReference>
<accession>E2C0M5</accession>
<dbReference type="AlphaFoldDB" id="E2C0M5"/>